<evidence type="ECO:0000256" key="1">
    <source>
        <dbReference type="SAM" id="MobiDB-lite"/>
    </source>
</evidence>
<reference evidence="2 3" key="1">
    <citation type="journal article" date="2024" name="G3 (Bethesda)">
        <title>Genome assembly of Hibiscus sabdariffa L. provides insights into metabolisms of medicinal natural products.</title>
        <authorList>
            <person name="Kim T."/>
        </authorList>
    </citation>
    <scope>NUCLEOTIDE SEQUENCE [LARGE SCALE GENOMIC DNA]</scope>
    <source>
        <strain evidence="2">TK-2024</strain>
        <tissue evidence="2">Old leaves</tissue>
    </source>
</reference>
<evidence type="ECO:0000313" key="2">
    <source>
        <dbReference type="EMBL" id="KAK8532554.1"/>
    </source>
</evidence>
<dbReference type="Proteomes" id="UP001472677">
    <property type="component" value="Unassembled WGS sequence"/>
</dbReference>
<accession>A0ABR2DA22</accession>
<evidence type="ECO:0000313" key="3">
    <source>
        <dbReference type="Proteomes" id="UP001472677"/>
    </source>
</evidence>
<organism evidence="2 3">
    <name type="scientific">Hibiscus sabdariffa</name>
    <name type="common">roselle</name>
    <dbReference type="NCBI Taxonomy" id="183260"/>
    <lineage>
        <taxon>Eukaryota</taxon>
        <taxon>Viridiplantae</taxon>
        <taxon>Streptophyta</taxon>
        <taxon>Embryophyta</taxon>
        <taxon>Tracheophyta</taxon>
        <taxon>Spermatophyta</taxon>
        <taxon>Magnoliopsida</taxon>
        <taxon>eudicotyledons</taxon>
        <taxon>Gunneridae</taxon>
        <taxon>Pentapetalae</taxon>
        <taxon>rosids</taxon>
        <taxon>malvids</taxon>
        <taxon>Malvales</taxon>
        <taxon>Malvaceae</taxon>
        <taxon>Malvoideae</taxon>
        <taxon>Hibiscus</taxon>
    </lineage>
</organism>
<sequence>MVAPSEVDPNEVVERRVCRANPLFAPDLGVSMGGGSGQIRESTMGDWDEGAGLPDRELDWRADRLDVIWCESALVNRGREVLAVQWPEQGGEGDERVLTVFQGEWNSQQDKDFDFFNSNFNADSDKISAIRQSLTYNETDLVPVTVKSAVKEQEVEVVVASLDDADFMEYENNDNAYEDIIDPENVEDGDSDDDGEINASSGSEMELIRDAIACSLINLHCKK</sequence>
<protein>
    <submittedName>
        <fullName evidence="2">Uncharacterized protein</fullName>
    </submittedName>
</protein>
<dbReference type="EMBL" id="JBBPBM010000034">
    <property type="protein sequence ID" value="KAK8532554.1"/>
    <property type="molecule type" value="Genomic_DNA"/>
</dbReference>
<feature type="compositionally biased region" description="Acidic residues" evidence="1">
    <location>
        <begin position="183"/>
        <end position="196"/>
    </location>
</feature>
<proteinExistence type="predicted"/>
<comment type="caution">
    <text evidence="2">The sequence shown here is derived from an EMBL/GenBank/DDBJ whole genome shotgun (WGS) entry which is preliminary data.</text>
</comment>
<gene>
    <name evidence="2" type="ORF">V6N12_053991</name>
</gene>
<feature type="region of interest" description="Disordered" evidence="1">
    <location>
        <begin position="183"/>
        <end position="202"/>
    </location>
</feature>
<name>A0ABR2DA22_9ROSI</name>
<keyword evidence="3" id="KW-1185">Reference proteome</keyword>